<gene>
    <name evidence="1" type="ORF">F4821DRAFT_259553</name>
</gene>
<evidence type="ECO:0000313" key="2">
    <source>
        <dbReference type="Proteomes" id="UP001497680"/>
    </source>
</evidence>
<evidence type="ECO:0000313" key="1">
    <source>
        <dbReference type="EMBL" id="KAI6086794.1"/>
    </source>
</evidence>
<keyword evidence="2" id="KW-1185">Reference proteome</keyword>
<sequence length="115" mass="12612">MAITNIANHSRSSSDSNLDDVSSNPSSVSLIPSSATSRVASVQELRRQETGQIVLTRFIPPSKSSMPLALFPSTMIRDSLVPKWRFISWQDPKQFLIFVGASVGLTTGQRYQQAS</sequence>
<name>A0ACC0D237_9PEZI</name>
<accession>A0ACC0D237</accession>
<proteinExistence type="predicted"/>
<reference evidence="1 2" key="1">
    <citation type="journal article" date="2022" name="New Phytol.">
        <title>Ecological generalism drives hyperdiversity of secondary metabolite gene clusters in xylarialean endophytes.</title>
        <authorList>
            <person name="Franco M.E.E."/>
            <person name="Wisecaver J.H."/>
            <person name="Arnold A.E."/>
            <person name="Ju Y.M."/>
            <person name="Slot J.C."/>
            <person name="Ahrendt S."/>
            <person name="Moore L.P."/>
            <person name="Eastman K.E."/>
            <person name="Scott K."/>
            <person name="Konkel Z."/>
            <person name="Mondo S.J."/>
            <person name="Kuo A."/>
            <person name="Hayes R.D."/>
            <person name="Haridas S."/>
            <person name="Andreopoulos B."/>
            <person name="Riley R."/>
            <person name="LaButti K."/>
            <person name="Pangilinan J."/>
            <person name="Lipzen A."/>
            <person name="Amirebrahimi M."/>
            <person name="Yan J."/>
            <person name="Adam C."/>
            <person name="Keymanesh K."/>
            <person name="Ng V."/>
            <person name="Louie K."/>
            <person name="Northen T."/>
            <person name="Drula E."/>
            <person name="Henrissat B."/>
            <person name="Hsieh H.M."/>
            <person name="Youens-Clark K."/>
            <person name="Lutzoni F."/>
            <person name="Miadlikowska J."/>
            <person name="Eastwood D.C."/>
            <person name="Hamelin R.C."/>
            <person name="Grigoriev I.V."/>
            <person name="U'Ren J.M."/>
        </authorList>
    </citation>
    <scope>NUCLEOTIDE SEQUENCE [LARGE SCALE GENOMIC DNA]</scope>
    <source>
        <strain evidence="1 2">ER1909</strain>
    </source>
</reference>
<comment type="caution">
    <text evidence="1">The sequence shown here is derived from an EMBL/GenBank/DDBJ whole genome shotgun (WGS) entry which is preliminary data.</text>
</comment>
<dbReference type="Proteomes" id="UP001497680">
    <property type="component" value="Unassembled WGS sequence"/>
</dbReference>
<protein>
    <submittedName>
        <fullName evidence="1">Uncharacterized protein</fullName>
    </submittedName>
</protein>
<dbReference type="EMBL" id="MU394312">
    <property type="protein sequence ID" value="KAI6086794.1"/>
    <property type="molecule type" value="Genomic_DNA"/>
</dbReference>
<organism evidence="1 2">
    <name type="scientific">Hypoxylon rubiginosum</name>
    <dbReference type="NCBI Taxonomy" id="110542"/>
    <lineage>
        <taxon>Eukaryota</taxon>
        <taxon>Fungi</taxon>
        <taxon>Dikarya</taxon>
        <taxon>Ascomycota</taxon>
        <taxon>Pezizomycotina</taxon>
        <taxon>Sordariomycetes</taxon>
        <taxon>Xylariomycetidae</taxon>
        <taxon>Xylariales</taxon>
        <taxon>Hypoxylaceae</taxon>
        <taxon>Hypoxylon</taxon>
    </lineage>
</organism>